<dbReference type="Gene3D" id="1.25.10.10">
    <property type="entry name" value="Leucine-rich Repeat Variant"/>
    <property type="match status" value="1"/>
</dbReference>
<organism evidence="7 8">
    <name type="scientific">Conger conger</name>
    <name type="common">Conger eel</name>
    <name type="synonym">Muraena conger</name>
    <dbReference type="NCBI Taxonomy" id="82655"/>
    <lineage>
        <taxon>Eukaryota</taxon>
        <taxon>Metazoa</taxon>
        <taxon>Chordata</taxon>
        <taxon>Craniata</taxon>
        <taxon>Vertebrata</taxon>
        <taxon>Euteleostomi</taxon>
        <taxon>Actinopterygii</taxon>
        <taxon>Neopterygii</taxon>
        <taxon>Teleostei</taxon>
        <taxon>Anguilliformes</taxon>
        <taxon>Congridae</taxon>
        <taxon>Conger</taxon>
    </lineage>
</organism>
<dbReference type="GO" id="GO:0005884">
    <property type="term" value="C:actin filament"/>
    <property type="evidence" value="ECO:0007669"/>
    <property type="project" value="TreeGrafter"/>
</dbReference>
<dbReference type="InterPro" id="IPR010472">
    <property type="entry name" value="FH3_dom"/>
</dbReference>
<evidence type="ECO:0008006" key="9">
    <source>
        <dbReference type="Google" id="ProtNLM"/>
    </source>
</evidence>
<dbReference type="GO" id="GO:0031267">
    <property type="term" value="F:small GTPase binding"/>
    <property type="evidence" value="ECO:0007669"/>
    <property type="project" value="InterPro"/>
</dbReference>
<dbReference type="SMART" id="SM01139">
    <property type="entry name" value="Drf_FH3"/>
    <property type="match status" value="1"/>
</dbReference>
<evidence type="ECO:0000313" key="7">
    <source>
        <dbReference type="EMBL" id="KAJ8281720.1"/>
    </source>
</evidence>
<evidence type="ECO:0000259" key="6">
    <source>
        <dbReference type="PROSITE" id="PS51444"/>
    </source>
</evidence>
<dbReference type="InterPro" id="IPR010473">
    <property type="entry name" value="GTPase-bd"/>
</dbReference>
<keyword evidence="8" id="KW-1185">Reference proteome</keyword>
<evidence type="ECO:0000256" key="4">
    <source>
        <dbReference type="SAM" id="MobiDB-lite"/>
    </source>
</evidence>
<evidence type="ECO:0000313" key="8">
    <source>
        <dbReference type="Proteomes" id="UP001152803"/>
    </source>
</evidence>
<dbReference type="InterPro" id="IPR015425">
    <property type="entry name" value="FH2_Formin"/>
</dbReference>
<feature type="coiled-coil region" evidence="3">
    <location>
        <begin position="503"/>
        <end position="551"/>
    </location>
</feature>
<dbReference type="FunFam" id="1.25.10.10:FF:000033">
    <property type="entry name" value="Diaphanous related formin 2"/>
    <property type="match status" value="1"/>
</dbReference>
<feature type="compositionally biased region" description="Basic and acidic residues" evidence="4">
    <location>
        <begin position="12"/>
        <end position="28"/>
    </location>
</feature>
<reference evidence="7" key="1">
    <citation type="journal article" date="2023" name="Science">
        <title>Genome structures resolve the early diversification of teleost fishes.</title>
        <authorList>
            <person name="Parey E."/>
            <person name="Louis A."/>
            <person name="Montfort J."/>
            <person name="Bouchez O."/>
            <person name="Roques C."/>
            <person name="Iampietro C."/>
            <person name="Lluch J."/>
            <person name="Castinel A."/>
            <person name="Donnadieu C."/>
            <person name="Desvignes T."/>
            <person name="Floi Bucao C."/>
            <person name="Jouanno E."/>
            <person name="Wen M."/>
            <person name="Mejri S."/>
            <person name="Dirks R."/>
            <person name="Jansen H."/>
            <person name="Henkel C."/>
            <person name="Chen W.J."/>
            <person name="Zahm M."/>
            <person name="Cabau C."/>
            <person name="Klopp C."/>
            <person name="Thompson A.W."/>
            <person name="Robinson-Rechavi M."/>
            <person name="Braasch I."/>
            <person name="Lecointre G."/>
            <person name="Bobe J."/>
            <person name="Postlethwait J.H."/>
            <person name="Berthelot C."/>
            <person name="Roest Crollius H."/>
            <person name="Guiguen Y."/>
        </authorList>
    </citation>
    <scope>NUCLEOTIDE SEQUENCE</scope>
    <source>
        <strain evidence="7">Concon-B</strain>
    </source>
</reference>
<feature type="region of interest" description="Disordered" evidence="4">
    <location>
        <begin position="998"/>
        <end position="1031"/>
    </location>
</feature>
<dbReference type="SMART" id="SM01140">
    <property type="entry name" value="Drf_GBD"/>
    <property type="match status" value="1"/>
</dbReference>
<dbReference type="Gene3D" id="1.10.238.150">
    <property type="entry name" value="Formin, FH3 diaphanous domain"/>
    <property type="match status" value="1"/>
</dbReference>
<name>A0A9Q1DTZ7_CONCO</name>
<dbReference type="FunFam" id="1.10.238.150:FF:000002">
    <property type="entry name" value="protein diaphanous homolog 2 isoform X2"/>
    <property type="match status" value="1"/>
</dbReference>
<comment type="similarity">
    <text evidence="1">Belongs to the formin homology family. Diaphanous subfamily.</text>
</comment>
<feature type="region of interest" description="Disordered" evidence="4">
    <location>
        <begin position="1"/>
        <end position="32"/>
    </location>
</feature>
<keyword evidence="2 3" id="KW-0175">Coiled coil</keyword>
<dbReference type="PANTHER" id="PTHR45691">
    <property type="entry name" value="PROTEIN DIAPHANOUS"/>
    <property type="match status" value="1"/>
</dbReference>
<dbReference type="GO" id="GO:0030041">
    <property type="term" value="P:actin filament polymerization"/>
    <property type="evidence" value="ECO:0007669"/>
    <property type="project" value="TreeGrafter"/>
</dbReference>
<dbReference type="GO" id="GO:0003779">
    <property type="term" value="F:actin binding"/>
    <property type="evidence" value="ECO:0007669"/>
    <property type="project" value="InterPro"/>
</dbReference>
<dbReference type="Gene3D" id="6.10.30.30">
    <property type="match status" value="1"/>
</dbReference>
<gene>
    <name evidence="7" type="ORF">COCON_G00042390</name>
</gene>
<dbReference type="OrthoDB" id="1104827at2759"/>
<proteinExistence type="inferred from homology"/>
<dbReference type="FunFam" id="1.10.20.40:FF:000001">
    <property type="entry name" value="Diaphanous related formin 2"/>
    <property type="match status" value="1"/>
</dbReference>
<dbReference type="PROSITE" id="PS51232">
    <property type="entry name" value="GBD_FH3"/>
    <property type="match status" value="1"/>
</dbReference>
<evidence type="ECO:0000259" key="5">
    <source>
        <dbReference type="PROSITE" id="PS51232"/>
    </source>
</evidence>
<dbReference type="SMART" id="SM00498">
    <property type="entry name" value="FH2"/>
    <property type="match status" value="1"/>
</dbReference>
<dbReference type="InterPro" id="IPR011989">
    <property type="entry name" value="ARM-like"/>
</dbReference>
<dbReference type="InterPro" id="IPR014768">
    <property type="entry name" value="GBD/FH3_dom"/>
</dbReference>
<sequence>MDQQNQASGGEDPNKPSKRKSNEDESKNKKLNIHIKTLADDMRDRITSFRKTGMKKEKPLIQHPTDSQAAQAELPVPQPLFDDRSMNLSEKEIVDLFEKMMEDMNLNEERKAPLRGKDLSTKREMVVQYISATAKSITGSKVAGGLRNSKHECTLSSQEYVHELRSGITEDKLLNCLESLRVSLTSNPVSWVNNFGHEGLGLLLETLEKLLDKKQQESIDKKNQHKLIQCLKAFMNNKDGLQRILGDERSLLLLARAIDPKQTSMMTEIVKILSAVCIIGEENILDKILAAMTIAAERNNKERFASIVEGLENHEAQQLQVACMQLINALVTSPDDLDFRIHLRNEFLRCGLKKTLPELKETEELDIQLKVFNENKEEDAIELSHRLEDIRAEMDDMGEVYLLLSNMVKDTGSENYFLSILQHLLLVRNDYYIRPQYYKVIEECVSQVVLQKNGMDPDFGYRERLDVDFTLLVDQCVDKAKVEESEQKAAEFSKKFDEEFSARQEAHAELQKQEEKIKELEAQIRSLQTQLTSEGNKLREAQRLLSEAEGKVAAGGAGGAPLPAGAAPPPPPPPRPRPPPPGGCPPPPPPPPLHCGIPPPPPPPLPPGCGPPPPPPPGGGPPPPPPFFGAPGIPPPPPVIKLPYGMGPKKTYKPESVMKRVNWSKVVPQEMAENCFWIKVKEERFETPELLAELGHHFSTKTKVKKNVDEVDERRVNQFKKKAKELRILDSKTAQNLSIFLGSFRLPYEEIRDIVLEVDEERLSESLIQNLIKNLPEQKELVSLAELKSEYEELCESEQFGIVMSSVKLLRSRLNGILFKLTFEEQVNNIRPDIMNVTLACEEVKRSDGFTRLLEMVLLVGNYMNAGSRNAQTFGFNVSFLCKLRDTKSADQKTTLLHFLAEKCEDKYPEILKFPDELEHVENASKGRTGRGAEEPSPGSAPDPQSHSSCRSRCRGDAPQVGRARAHVLFPRPALRFKGAFRPERGARLGSSAVTLRKTRLIDLSPPPSGGSGSEPVRKSSGTRVEQRRAD</sequence>
<dbReference type="Proteomes" id="UP001152803">
    <property type="component" value="Unassembled WGS sequence"/>
</dbReference>
<feature type="region of interest" description="Disordered" evidence="4">
    <location>
        <begin position="551"/>
        <end position="634"/>
    </location>
</feature>
<feature type="region of interest" description="Disordered" evidence="4">
    <location>
        <begin position="925"/>
        <end position="962"/>
    </location>
</feature>
<dbReference type="PROSITE" id="PS51444">
    <property type="entry name" value="FH2"/>
    <property type="match status" value="1"/>
</dbReference>
<dbReference type="InterPro" id="IPR044933">
    <property type="entry name" value="DIA_GBD_sf"/>
</dbReference>
<feature type="domain" description="FH2" evidence="6">
    <location>
        <begin position="648"/>
        <end position="1031"/>
    </location>
</feature>
<dbReference type="SUPFAM" id="SSF48371">
    <property type="entry name" value="ARM repeat"/>
    <property type="match status" value="1"/>
</dbReference>
<accession>A0A9Q1DTZ7</accession>
<dbReference type="Pfam" id="PF02181">
    <property type="entry name" value="FH2"/>
    <property type="match status" value="1"/>
</dbReference>
<dbReference type="Gene3D" id="1.20.58.2220">
    <property type="entry name" value="Formin, FH2 domain"/>
    <property type="match status" value="1"/>
</dbReference>
<dbReference type="Pfam" id="PF06367">
    <property type="entry name" value="Drf_FH3"/>
    <property type="match status" value="1"/>
</dbReference>
<evidence type="ECO:0000256" key="1">
    <source>
        <dbReference type="ARBA" id="ARBA00008214"/>
    </source>
</evidence>
<dbReference type="EMBL" id="JAFJMO010000003">
    <property type="protein sequence ID" value="KAJ8281720.1"/>
    <property type="molecule type" value="Genomic_DNA"/>
</dbReference>
<feature type="compositionally biased region" description="Pro residues" evidence="4">
    <location>
        <begin position="566"/>
        <end position="634"/>
    </location>
</feature>
<dbReference type="AlphaFoldDB" id="A0A9Q1DTZ7"/>
<evidence type="ECO:0000256" key="3">
    <source>
        <dbReference type="SAM" id="Coils"/>
    </source>
</evidence>
<dbReference type="InterPro" id="IPR042201">
    <property type="entry name" value="FH2_Formin_sf"/>
</dbReference>
<feature type="domain" description="GBD/FH3" evidence="5">
    <location>
        <begin position="85"/>
        <end position="456"/>
    </location>
</feature>
<dbReference type="InterPro" id="IPR051412">
    <property type="entry name" value="Formin_Homology_Diaphanous_sf"/>
</dbReference>
<dbReference type="PANTHER" id="PTHR45691:SF3">
    <property type="entry name" value="PROTEIN DIAPHANOUS HOMOLOG 2"/>
    <property type="match status" value="1"/>
</dbReference>
<dbReference type="Pfam" id="PF06371">
    <property type="entry name" value="Drf_GBD"/>
    <property type="match status" value="1"/>
</dbReference>
<dbReference type="SUPFAM" id="SSF101447">
    <property type="entry name" value="Formin homology 2 domain (FH2 domain)"/>
    <property type="match status" value="1"/>
</dbReference>
<evidence type="ECO:0000256" key="2">
    <source>
        <dbReference type="ARBA" id="ARBA00023054"/>
    </source>
</evidence>
<dbReference type="InterPro" id="IPR016024">
    <property type="entry name" value="ARM-type_fold"/>
</dbReference>
<dbReference type="Gene3D" id="1.10.20.40">
    <property type="entry name" value="Formin, diaphanous GTPase-binding domain"/>
    <property type="match status" value="1"/>
</dbReference>
<comment type="caution">
    <text evidence="7">The sequence shown here is derived from an EMBL/GenBank/DDBJ whole genome shotgun (WGS) entry which is preliminary data.</text>
</comment>
<protein>
    <recommendedName>
        <fullName evidence="9">Diaphanous-related formin 2</fullName>
    </recommendedName>
</protein>